<keyword evidence="4" id="KW-0804">Transcription</keyword>
<gene>
    <name evidence="8" type="ORF">TAV2_LOCUS17405</name>
</gene>
<protein>
    <recommendedName>
        <fullName evidence="7">BHLH domain-containing protein</fullName>
    </recommendedName>
</protein>
<dbReference type="SMART" id="SM00353">
    <property type="entry name" value="HLH"/>
    <property type="match status" value="1"/>
</dbReference>
<keyword evidence="5" id="KW-0539">Nucleus</keyword>
<evidence type="ECO:0000313" key="8">
    <source>
        <dbReference type="EMBL" id="CAH2066115.1"/>
    </source>
</evidence>
<evidence type="ECO:0000259" key="7">
    <source>
        <dbReference type="PROSITE" id="PS50888"/>
    </source>
</evidence>
<reference evidence="8 9" key="1">
    <citation type="submission" date="2022-03" db="EMBL/GenBank/DDBJ databases">
        <authorList>
            <person name="Nunn A."/>
            <person name="Chopra R."/>
            <person name="Nunn A."/>
            <person name="Contreras Garrido A."/>
        </authorList>
    </citation>
    <scope>NUCLEOTIDE SEQUENCE [LARGE SCALE GENOMIC DNA]</scope>
</reference>
<dbReference type="PANTHER" id="PTHR45855:SF55">
    <property type="entry name" value="(RAPE) HYPOTHETICAL PROTEIN"/>
    <property type="match status" value="1"/>
</dbReference>
<evidence type="ECO:0000256" key="5">
    <source>
        <dbReference type="ARBA" id="ARBA00023242"/>
    </source>
</evidence>
<comment type="subcellular location">
    <subcellularLocation>
        <location evidence="1">Nucleus</location>
    </subcellularLocation>
</comment>
<keyword evidence="2" id="KW-0805">Transcription regulation</keyword>
<dbReference type="CDD" id="cd19698">
    <property type="entry name" value="bHLH_AtMEE8_like"/>
    <property type="match status" value="1"/>
</dbReference>
<dbReference type="GO" id="GO:0046983">
    <property type="term" value="F:protein dimerization activity"/>
    <property type="evidence" value="ECO:0007669"/>
    <property type="project" value="InterPro"/>
</dbReference>
<dbReference type="InterPro" id="IPR031066">
    <property type="entry name" value="bHLH_ALC-like_plant"/>
</dbReference>
<evidence type="ECO:0000256" key="4">
    <source>
        <dbReference type="ARBA" id="ARBA00023163"/>
    </source>
</evidence>
<dbReference type="InterPro" id="IPR011598">
    <property type="entry name" value="bHLH_dom"/>
</dbReference>
<evidence type="ECO:0000256" key="2">
    <source>
        <dbReference type="ARBA" id="ARBA00023015"/>
    </source>
</evidence>
<dbReference type="InterPro" id="IPR036638">
    <property type="entry name" value="HLH_DNA-bd_sf"/>
</dbReference>
<dbReference type="Gene3D" id="4.10.280.10">
    <property type="entry name" value="Helix-loop-helix DNA-binding domain"/>
    <property type="match status" value="1"/>
</dbReference>
<dbReference type="EMBL" id="OU466861">
    <property type="protein sequence ID" value="CAH2066115.1"/>
    <property type="molecule type" value="Genomic_DNA"/>
</dbReference>
<dbReference type="AlphaFoldDB" id="A0AAU9SM04"/>
<feature type="region of interest" description="Disordered" evidence="6">
    <location>
        <begin position="44"/>
        <end position="115"/>
    </location>
</feature>
<evidence type="ECO:0000256" key="3">
    <source>
        <dbReference type="ARBA" id="ARBA00023125"/>
    </source>
</evidence>
<evidence type="ECO:0000256" key="6">
    <source>
        <dbReference type="SAM" id="MobiDB-lite"/>
    </source>
</evidence>
<evidence type="ECO:0000313" key="9">
    <source>
        <dbReference type="Proteomes" id="UP000836841"/>
    </source>
</evidence>
<dbReference type="GO" id="GO:0005634">
    <property type="term" value="C:nucleus"/>
    <property type="evidence" value="ECO:0007669"/>
    <property type="project" value="UniProtKB-SubCell"/>
</dbReference>
<dbReference type="Proteomes" id="UP000836841">
    <property type="component" value="Chromosome 5"/>
</dbReference>
<dbReference type="PROSITE" id="PS50888">
    <property type="entry name" value="BHLH"/>
    <property type="match status" value="1"/>
</dbReference>
<dbReference type="Pfam" id="PF00010">
    <property type="entry name" value="HLH"/>
    <property type="match status" value="1"/>
</dbReference>
<keyword evidence="3" id="KW-0238">DNA-binding</keyword>
<proteinExistence type="predicted"/>
<organism evidence="8 9">
    <name type="scientific">Thlaspi arvense</name>
    <name type="common">Field penny-cress</name>
    <dbReference type="NCBI Taxonomy" id="13288"/>
    <lineage>
        <taxon>Eukaryota</taxon>
        <taxon>Viridiplantae</taxon>
        <taxon>Streptophyta</taxon>
        <taxon>Embryophyta</taxon>
        <taxon>Tracheophyta</taxon>
        <taxon>Spermatophyta</taxon>
        <taxon>Magnoliopsida</taxon>
        <taxon>eudicotyledons</taxon>
        <taxon>Gunneridae</taxon>
        <taxon>Pentapetalae</taxon>
        <taxon>rosids</taxon>
        <taxon>malvids</taxon>
        <taxon>Brassicales</taxon>
        <taxon>Brassicaceae</taxon>
        <taxon>Thlaspideae</taxon>
        <taxon>Thlaspi</taxon>
    </lineage>
</organism>
<dbReference type="GO" id="GO:0003677">
    <property type="term" value="F:DNA binding"/>
    <property type="evidence" value="ECO:0007669"/>
    <property type="project" value="UniProtKB-KW"/>
</dbReference>
<keyword evidence="9" id="KW-1185">Reference proteome</keyword>
<feature type="domain" description="BHLH" evidence="7">
    <location>
        <begin position="105"/>
        <end position="154"/>
    </location>
</feature>
<dbReference type="SUPFAM" id="SSF47459">
    <property type="entry name" value="HLH, helix-loop-helix DNA-binding domain"/>
    <property type="match status" value="1"/>
</dbReference>
<dbReference type="PANTHER" id="PTHR45855">
    <property type="entry name" value="TRANSCRIPTION FACTOR PIF1-RELATED"/>
    <property type="match status" value="1"/>
</dbReference>
<evidence type="ECO:0000256" key="1">
    <source>
        <dbReference type="ARBA" id="ARBA00004123"/>
    </source>
</evidence>
<accession>A0AAU9SM04</accession>
<feature type="compositionally biased region" description="Basic and acidic residues" evidence="6">
    <location>
        <begin position="58"/>
        <end position="114"/>
    </location>
</feature>
<sequence length="213" mass="24052">MINNMGNDQESHEFWSTLLQFLTDSDPKDDLNSPKLVMSTSMAIDISPEPSNALGGGDKPRPGKDVDELGDKNINEDRMRFTGKQTEKAKEEGEKEEMKNLSKRQRNEARNIVEKRRRTDIKTKIENLAQLIPNCKKGDIATTLECIVDSIRSMKLYVESTGPMLPLGLNMDFPVPWFPYYMHPNFMMPPPPFSGFIQGEISGIQQSAAAENE</sequence>
<name>A0AAU9SM04_THLAR</name>